<dbReference type="AlphaFoldDB" id="A0A6G7WH27"/>
<dbReference type="RefSeq" id="WP_166062652.1">
    <property type="nucleotide sequence ID" value="NZ_CP049889.1"/>
</dbReference>
<keyword evidence="1" id="KW-0067">ATP-binding</keyword>
<dbReference type="PROSITE" id="PS50975">
    <property type="entry name" value="ATP_GRASP"/>
    <property type="match status" value="1"/>
</dbReference>
<name>A0A6G7WH27_9LACT</name>
<dbReference type="Gene3D" id="3.30.470.20">
    <property type="entry name" value="ATP-grasp fold, B domain"/>
    <property type="match status" value="1"/>
</dbReference>
<keyword evidence="4" id="KW-1185">Reference proteome</keyword>
<evidence type="ECO:0000313" key="4">
    <source>
        <dbReference type="Proteomes" id="UP000501830"/>
    </source>
</evidence>
<evidence type="ECO:0000313" key="3">
    <source>
        <dbReference type="EMBL" id="QIK51595.1"/>
    </source>
</evidence>
<accession>A0A6G7WH27</accession>
<dbReference type="SUPFAM" id="SSF56059">
    <property type="entry name" value="Glutathione synthetase ATP-binding domain-like"/>
    <property type="match status" value="1"/>
</dbReference>
<protein>
    <submittedName>
        <fullName evidence="3">Carbamoyl phosphate synthase-like protein</fullName>
    </submittedName>
</protein>
<dbReference type="GO" id="GO:0005524">
    <property type="term" value="F:ATP binding"/>
    <property type="evidence" value="ECO:0007669"/>
    <property type="project" value="UniProtKB-UniRule"/>
</dbReference>
<dbReference type="KEGG" id="jpo:G7058_05750"/>
<dbReference type="EMBL" id="CP049889">
    <property type="protein sequence ID" value="QIK51595.1"/>
    <property type="molecule type" value="Genomic_DNA"/>
</dbReference>
<organism evidence="3 4">
    <name type="scientific">Jeotgalibaca porci</name>
    <dbReference type="NCBI Taxonomy" id="1868793"/>
    <lineage>
        <taxon>Bacteria</taxon>
        <taxon>Bacillati</taxon>
        <taxon>Bacillota</taxon>
        <taxon>Bacilli</taxon>
        <taxon>Lactobacillales</taxon>
        <taxon>Carnobacteriaceae</taxon>
        <taxon>Jeotgalibaca</taxon>
    </lineage>
</organism>
<sequence length="412" mass="47657">MNFTPVIMGANRGSYSLARAFYEKYGVKTIIISPFQTGPVRNSRILEFYYQVDMQDFTALTCTMAAIQKDYPETQKIIFGSDDRYVELLIKNRTHFSSKWVVPYSDYESYISVVDKTNFSNLCEQLDILHPRTVVLRESETFELAYPVIIKAAQTTEYHNLDFEGKNKVYICQHEEEAATIISRIRQAGYTSDLLVQEYIPGDDTHLGIVTVYVSQKDLQIKLFSYANVLVDDPTPSAIGNSLAGWVREEKQVEEPISRMIAATGFYGFATFDVKYDARRNDYVFFEMNGRLGLSNYYVTAAGYNVAAYYIEDFLLKKELSFAPFKKEIIYSALTNHLLEHRVEFPKLRTMPVVHPLVAAYETNWLRKLYIGISTLNFYRKLWKYKSLEGKVKPIETKYTSFNPHVLHTKKL</sequence>
<feature type="domain" description="ATP-grasp" evidence="2">
    <location>
        <begin position="120"/>
        <end position="315"/>
    </location>
</feature>
<evidence type="ECO:0000259" key="2">
    <source>
        <dbReference type="PROSITE" id="PS50975"/>
    </source>
</evidence>
<gene>
    <name evidence="3" type="ORF">G7058_05750</name>
</gene>
<proteinExistence type="predicted"/>
<dbReference type="InterPro" id="IPR011761">
    <property type="entry name" value="ATP-grasp"/>
</dbReference>
<evidence type="ECO:0000256" key="1">
    <source>
        <dbReference type="PROSITE-ProRule" id="PRU00409"/>
    </source>
</evidence>
<dbReference type="GeneID" id="94552776"/>
<dbReference type="GO" id="GO:0046872">
    <property type="term" value="F:metal ion binding"/>
    <property type="evidence" value="ECO:0007669"/>
    <property type="project" value="InterPro"/>
</dbReference>
<keyword evidence="1" id="KW-0547">Nucleotide-binding</keyword>
<reference evidence="3 4" key="1">
    <citation type="journal article" date="2017" name="Int. J. Syst. Evol. Microbiol.">
        <title>Jeotgalibaca porci sp. nov. and Jeotgalibaca arthritidis sp. nov., isolated from pigs, and emended description of the genus Jeotgalibaca.</title>
        <authorList>
            <person name="Zamora L."/>
            <person name="Perez-Sancho M."/>
            <person name="Dominguez L."/>
            <person name="Fernandez-Garayzabal J.F."/>
            <person name="Vela A.I."/>
        </authorList>
    </citation>
    <scope>NUCLEOTIDE SEQUENCE [LARGE SCALE GENOMIC DNA]</scope>
    <source>
        <strain evidence="3 4">CCUG 69148</strain>
    </source>
</reference>
<dbReference type="Proteomes" id="UP000501830">
    <property type="component" value="Chromosome"/>
</dbReference>